<dbReference type="Pfam" id="PF01871">
    <property type="entry name" value="AMMECR1"/>
    <property type="match status" value="1"/>
</dbReference>
<evidence type="ECO:0000259" key="1">
    <source>
        <dbReference type="PROSITE" id="PS51112"/>
    </source>
</evidence>
<keyword evidence="3" id="KW-1185">Reference proteome</keyword>
<dbReference type="InterPro" id="IPR036071">
    <property type="entry name" value="AMMECR1_dom_sf"/>
</dbReference>
<dbReference type="NCBIfam" id="TIGR00296">
    <property type="entry name" value="TIGR00296 family protein"/>
    <property type="match status" value="1"/>
</dbReference>
<sequence length="205" mass="22252">MGTVLSGKKGEKAVELARDSMESYVADGKRERPGCMEDVFYERVGAAVRLDSTRGRRRVRGSGVAYRRDKHLSESIVDAVIDASSECEGTSEVSRCELGSVAVTLCILSSVEEVGEDAVDRLEVGNHGAIVESGRDTGWMLPTVPVERGWSASEFLDRTCSKAGIEEGCWRDSTPNSSVYLFEGQLFREQKPGGVVKELELVAGV</sequence>
<dbReference type="InterPro" id="IPR027485">
    <property type="entry name" value="AMMECR1_N"/>
</dbReference>
<dbReference type="Proteomes" id="UP001149411">
    <property type="component" value="Unassembled WGS sequence"/>
</dbReference>
<dbReference type="Gene3D" id="3.30.1490.150">
    <property type="entry name" value="Hypothetical protein ph0010, domain 2"/>
    <property type="match status" value="1"/>
</dbReference>
<feature type="domain" description="AMMECR1" evidence="1">
    <location>
        <begin position="8"/>
        <end position="198"/>
    </location>
</feature>
<proteinExistence type="predicted"/>
<dbReference type="SUPFAM" id="SSF143447">
    <property type="entry name" value="AMMECR1-like"/>
    <property type="match status" value="1"/>
</dbReference>
<comment type="caution">
    <text evidence="2">The sequence shown here is derived from an EMBL/GenBank/DDBJ whole genome shotgun (WGS) entry which is preliminary data.</text>
</comment>
<reference evidence="2" key="1">
    <citation type="submission" date="2022-09" db="EMBL/GenBank/DDBJ databases">
        <title>Haloadaptaus new haloarchaeum isolated from saline soil.</title>
        <authorList>
            <person name="Duran-Viseras A."/>
            <person name="Sanchez-Porro C."/>
            <person name="Ventosa A."/>
        </authorList>
    </citation>
    <scope>NUCLEOTIDE SEQUENCE</scope>
    <source>
        <strain evidence="2">F3-133</strain>
    </source>
</reference>
<dbReference type="AlphaFoldDB" id="A0A9Q4GJH1"/>
<organism evidence="2 3">
    <name type="scientific">Halorutilus salinus</name>
    <dbReference type="NCBI Taxonomy" id="2487751"/>
    <lineage>
        <taxon>Archaea</taxon>
        <taxon>Methanobacteriati</taxon>
        <taxon>Methanobacteriota</taxon>
        <taxon>Stenosarchaea group</taxon>
        <taxon>Halobacteria</taxon>
        <taxon>Halorutilales</taxon>
        <taxon>Halorutilaceae</taxon>
        <taxon>Halorutilus</taxon>
    </lineage>
</organism>
<evidence type="ECO:0000313" key="2">
    <source>
        <dbReference type="EMBL" id="MCX2819216.1"/>
    </source>
</evidence>
<name>A0A9Q4GJH1_9EURY</name>
<dbReference type="InterPro" id="IPR002733">
    <property type="entry name" value="AMMECR1_domain"/>
</dbReference>
<dbReference type="Gene3D" id="3.30.700.20">
    <property type="entry name" value="Hypothetical protein ph0010, domain 1"/>
    <property type="match status" value="1"/>
</dbReference>
<dbReference type="InterPro" id="IPR023473">
    <property type="entry name" value="AMMECR1"/>
</dbReference>
<accession>A0A9Q4GJH1</accession>
<dbReference type="RefSeq" id="WP_266087286.1">
    <property type="nucleotide sequence ID" value="NZ_RKLV01000006.1"/>
</dbReference>
<evidence type="ECO:0000313" key="3">
    <source>
        <dbReference type="Proteomes" id="UP001149411"/>
    </source>
</evidence>
<gene>
    <name evidence="2" type="ORF">EGH25_07605</name>
</gene>
<dbReference type="PROSITE" id="PS51112">
    <property type="entry name" value="AMMECR1"/>
    <property type="match status" value="1"/>
</dbReference>
<protein>
    <submittedName>
        <fullName evidence="2">TIGR00296 family protein</fullName>
    </submittedName>
</protein>
<dbReference type="EMBL" id="RKLV01000006">
    <property type="protein sequence ID" value="MCX2819216.1"/>
    <property type="molecule type" value="Genomic_DNA"/>
</dbReference>